<gene>
    <name evidence="1" type="ORF">BLNAU_6089</name>
</gene>
<evidence type="ECO:0000313" key="1">
    <source>
        <dbReference type="EMBL" id="KAK2958840.1"/>
    </source>
</evidence>
<evidence type="ECO:0000313" key="2">
    <source>
        <dbReference type="Proteomes" id="UP001281761"/>
    </source>
</evidence>
<sequence length="89" mass="10217">MAFTTCLSIVQASDPLYELNWSLKHWEEQGTEAEQSGKRILQALFAEGFEDTLEQMLRAYKDEQINPYITLCSVDLSQKLGSNVECPEW</sequence>
<reference evidence="1 2" key="1">
    <citation type="journal article" date="2022" name="bioRxiv">
        <title>Genomics of Preaxostyla Flagellates Illuminates Evolutionary Transitions and the Path Towards Mitochondrial Loss.</title>
        <authorList>
            <person name="Novak L.V.F."/>
            <person name="Treitli S.C."/>
            <person name="Pyrih J."/>
            <person name="Halakuc P."/>
            <person name="Pipaliya S.V."/>
            <person name="Vacek V."/>
            <person name="Brzon O."/>
            <person name="Soukal P."/>
            <person name="Eme L."/>
            <person name="Dacks J.B."/>
            <person name="Karnkowska A."/>
            <person name="Elias M."/>
            <person name="Hampl V."/>
        </authorList>
    </citation>
    <scope>NUCLEOTIDE SEQUENCE [LARGE SCALE GENOMIC DNA]</scope>
    <source>
        <strain evidence="1">NAU3</strain>
        <tissue evidence="1">Gut</tissue>
    </source>
</reference>
<dbReference type="EMBL" id="JARBJD010000034">
    <property type="protein sequence ID" value="KAK2958840.1"/>
    <property type="molecule type" value="Genomic_DNA"/>
</dbReference>
<accession>A0ABQ9Y517</accession>
<organism evidence="1 2">
    <name type="scientific">Blattamonas nauphoetae</name>
    <dbReference type="NCBI Taxonomy" id="2049346"/>
    <lineage>
        <taxon>Eukaryota</taxon>
        <taxon>Metamonada</taxon>
        <taxon>Preaxostyla</taxon>
        <taxon>Oxymonadida</taxon>
        <taxon>Blattamonas</taxon>
    </lineage>
</organism>
<name>A0ABQ9Y517_9EUKA</name>
<proteinExistence type="predicted"/>
<comment type="caution">
    <text evidence="1">The sequence shown here is derived from an EMBL/GenBank/DDBJ whole genome shotgun (WGS) entry which is preliminary data.</text>
</comment>
<protein>
    <submittedName>
        <fullName evidence="1">Uncharacterized protein</fullName>
    </submittedName>
</protein>
<keyword evidence="2" id="KW-1185">Reference proteome</keyword>
<dbReference type="Proteomes" id="UP001281761">
    <property type="component" value="Unassembled WGS sequence"/>
</dbReference>